<dbReference type="AlphaFoldDB" id="A0A916WRU5"/>
<reference evidence="2" key="1">
    <citation type="journal article" date="2014" name="Int. J. Syst. Evol. Microbiol.">
        <title>Complete genome sequence of Corynebacterium casei LMG S-19264T (=DSM 44701T), isolated from a smear-ripened cheese.</title>
        <authorList>
            <consortium name="US DOE Joint Genome Institute (JGI-PGF)"/>
            <person name="Walter F."/>
            <person name="Albersmeier A."/>
            <person name="Kalinowski J."/>
            <person name="Ruckert C."/>
        </authorList>
    </citation>
    <scope>NUCLEOTIDE SEQUENCE</scope>
    <source>
        <strain evidence="2">CGMCC 1.12827</strain>
    </source>
</reference>
<evidence type="ECO:0000313" key="3">
    <source>
        <dbReference type="Proteomes" id="UP000621454"/>
    </source>
</evidence>
<proteinExistence type="predicted"/>
<dbReference type="SUPFAM" id="SSF64376">
    <property type="entry name" value="YlxR-like"/>
    <property type="match status" value="1"/>
</dbReference>
<sequence>MVHDTLPDDVPIRTCIGCRRRAAVPDLIRVAAVVDRDPGVQTAPRVVVDQRRTMPGRGAWLHPSEDCLSSAVRRRAFATALRVGGLAVDTQAIGRELDRIARERNGSKEAAE</sequence>
<reference evidence="2" key="2">
    <citation type="submission" date="2020-09" db="EMBL/GenBank/DDBJ databases">
        <authorList>
            <person name="Sun Q."/>
            <person name="Zhou Y."/>
        </authorList>
    </citation>
    <scope>NUCLEOTIDE SEQUENCE</scope>
    <source>
        <strain evidence="2">CGMCC 1.12827</strain>
    </source>
</reference>
<dbReference type="RefSeq" id="WP_188585816.1">
    <property type="nucleotide sequence ID" value="NZ_BMGC01000006.1"/>
</dbReference>
<protein>
    <recommendedName>
        <fullName evidence="1">YlxR domain-containing protein</fullName>
    </recommendedName>
</protein>
<dbReference type="Gene3D" id="3.30.1230.10">
    <property type="entry name" value="YlxR-like"/>
    <property type="match status" value="1"/>
</dbReference>
<name>A0A916WRU5_9ACTN</name>
<dbReference type="InterPro" id="IPR035931">
    <property type="entry name" value="YlxR-like_sf"/>
</dbReference>
<dbReference type="Proteomes" id="UP000621454">
    <property type="component" value="Unassembled WGS sequence"/>
</dbReference>
<gene>
    <name evidence="2" type="ORF">GCM10011489_13590</name>
</gene>
<dbReference type="PANTHER" id="PTHR34215">
    <property type="entry name" value="BLL0784 PROTEIN"/>
    <property type="match status" value="1"/>
</dbReference>
<keyword evidence="3" id="KW-1185">Reference proteome</keyword>
<evidence type="ECO:0000313" key="2">
    <source>
        <dbReference type="EMBL" id="GGB26756.1"/>
    </source>
</evidence>
<organism evidence="2 3">
    <name type="scientific">Gordonia jinhuaensis</name>
    <dbReference type="NCBI Taxonomy" id="1517702"/>
    <lineage>
        <taxon>Bacteria</taxon>
        <taxon>Bacillati</taxon>
        <taxon>Actinomycetota</taxon>
        <taxon>Actinomycetes</taxon>
        <taxon>Mycobacteriales</taxon>
        <taxon>Gordoniaceae</taxon>
        <taxon>Gordonia</taxon>
    </lineage>
</organism>
<feature type="domain" description="YlxR" evidence="1">
    <location>
        <begin position="13"/>
        <end position="83"/>
    </location>
</feature>
<dbReference type="PANTHER" id="PTHR34215:SF1">
    <property type="entry name" value="YLXR DOMAIN-CONTAINING PROTEIN"/>
    <property type="match status" value="1"/>
</dbReference>
<dbReference type="Pfam" id="PF04296">
    <property type="entry name" value="YlxR"/>
    <property type="match status" value="1"/>
</dbReference>
<dbReference type="InterPro" id="IPR037465">
    <property type="entry name" value="YlxR"/>
</dbReference>
<comment type="caution">
    <text evidence="2">The sequence shown here is derived from an EMBL/GenBank/DDBJ whole genome shotgun (WGS) entry which is preliminary data.</text>
</comment>
<accession>A0A916WRU5</accession>
<dbReference type="EMBL" id="BMGC01000006">
    <property type="protein sequence ID" value="GGB26756.1"/>
    <property type="molecule type" value="Genomic_DNA"/>
</dbReference>
<dbReference type="InterPro" id="IPR007393">
    <property type="entry name" value="YlxR_dom"/>
</dbReference>
<evidence type="ECO:0000259" key="1">
    <source>
        <dbReference type="Pfam" id="PF04296"/>
    </source>
</evidence>